<keyword evidence="4" id="KW-0547">Nucleotide-binding</keyword>
<evidence type="ECO:0000256" key="1">
    <source>
        <dbReference type="ARBA" id="ARBA00000085"/>
    </source>
</evidence>
<accession>A0A2K8KNV7</accession>
<dbReference type="GO" id="GO:0004673">
    <property type="term" value="F:protein histidine kinase activity"/>
    <property type="evidence" value="ECO:0007669"/>
    <property type="project" value="UniProtKB-EC"/>
</dbReference>
<dbReference type="PROSITE" id="PS50109">
    <property type="entry name" value="HIS_KIN"/>
    <property type="match status" value="1"/>
</dbReference>
<evidence type="ECO:0000256" key="4">
    <source>
        <dbReference type="ARBA" id="ARBA00022741"/>
    </source>
</evidence>
<dbReference type="RefSeq" id="WP_100256679.1">
    <property type="nucleotide sequence ID" value="NZ_CP011797.1"/>
</dbReference>
<dbReference type="AlphaFoldDB" id="A0A2K8KNV7"/>
<reference evidence="9 10" key="1">
    <citation type="journal article" date="2017" name="Environ. Microbiol.">
        <title>Genomic and physiological analyses of 'Reinekea forsetii' reveal a versatile opportunistic lifestyle during spring algae blooms.</title>
        <authorList>
            <person name="Avci B."/>
            <person name="Hahnke R.L."/>
            <person name="Chafee M."/>
            <person name="Fischer T."/>
            <person name="Gruber-Vodicka H."/>
            <person name="Tegetmeyer H.E."/>
            <person name="Harder J."/>
            <person name="Fuchs B.M."/>
            <person name="Amann R.I."/>
            <person name="Teeling H."/>
        </authorList>
    </citation>
    <scope>NUCLEOTIDE SEQUENCE [LARGE SCALE GENOMIC DNA]</scope>
    <source>
        <strain evidence="9 10">Hel1_31_D35</strain>
    </source>
</reference>
<evidence type="ECO:0000256" key="2">
    <source>
        <dbReference type="ARBA" id="ARBA00012438"/>
    </source>
</evidence>
<dbReference type="GO" id="GO:0007234">
    <property type="term" value="P:osmosensory signaling via phosphorelay pathway"/>
    <property type="evidence" value="ECO:0007669"/>
    <property type="project" value="TreeGrafter"/>
</dbReference>
<comment type="catalytic activity">
    <reaction evidence="1">
        <text>ATP + protein L-histidine = ADP + protein N-phospho-L-histidine.</text>
        <dbReference type="EC" id="2.7.13.3"/>
    </reaction>
</comment>
<feature type="domain" description="Histidine kinase" evidence="8">
    <location>
        <begin position="9"/>
        <end position="225"/>
    </location>
</feature>
<keyword evidence="5 9" id="KW-0418">Kinase</keyword>
<keyword evidence="10" id="KW-1185">Reference proteome</keyword>
<keyword evidence="7" id="KW-0902">Two-component regulatory system</keyword>
<keyword evidence="3" id="KW-0808">Transferase</keyword>
<dbReference type="PANTHER" id="PTHR42878">
    <property type="entry name" value="TWO-COMPONENT HISTIDINE KINASE"/>
    <property type="match status" value="1"/>
</dbReference>
<protein>
    <recommendedName>
        <fullName evidence="2">histidine kinase</fullName>
        <ecNumber evidence="2">2.7.13.3</ecNumber>
    </recommendedName>
</protein>
<evidence type="ECO:0000259" key="8">
    <source>
        <dbReference type="PROSITE" id="PS50109"/>
    </source>
</evidence>
<proteinExistence type="predicted"/>
<evidence type="ECO:0000256" key="3">
    <source>
        <dbReference type="ARBA" id="ARBA00022679"/>
    </source>
</evidence>
<dbReference type="KEGG" id="rfo:REIFOR_01186"/>
<dbReference type="EC" id="2.7.13.3" evidence="2"/>
<dbReference type="EMBL" id="CP011797">
    <property type="protein sequence ID" value="ATX76332.1"/>
    <property type="molecule type" value="Genomic_DNA"/>
</dbReference>
<dbReference type="PANTHER" id="PTHR42878:SF7">
    <property type="entry name" value="SENSOR HISTIDINE KINASE GLRK"/>
    <property type="match status" value="1"/>
</dbReference>
<dbReference type="InterPro" id="IPR004358">
    <property type="entry name" value="Sig_transdc_His_kin-like_C"/>
</dbReference>
<dbReference type="OrthoDB" id="9809766at2"/>
<organism evidence="9 10">
    <name type="scientific">Reinekea forsetii</name>
    <dbReference type="NCBI Taxonomy" id="1336806"/>
    <lineage>
        <taxon>Bacteria</taxon>
        <taxon>Pseudomonadati</taxon>
        <taxon>Pseudomonadota</taxon>
        <taxon>Gammaproteobacteria</taxon>
        <taxon>Oceanospirillales</taxon>
        <taxon>Saccharospirillaceae</taxon>
        <taxon>Reinekea</taxon>
    </lineage>
</organism>
<dbReference type="SMART" id="SM00387">
    <property type="entry name" value="HATPase_c"/>
    <property type="match status" value="1"/>
</dbReference>
<evidence type="ECO:0000256" key="6">
    <source>
        <dbReference type="ARBA" id="ARBA00022840"/>
    </source>
</evidence>
<evidence type="ECO:0000313" key="9">
    <source>
        <dbReference type="EMBL" id="ATX76332.1"/>
    </source>
</evidence>
<dbReference type="SUPFAM" id="SSF55874">
    <property type="entry name" value="ATPase domain of HSP90 chaperone/DNA topoisomerase II/histidine kinase"/>
    <property type="match status" value="1"/>
</dbReference>
<dbReference type="GO" id="GO:0005524">
    <property type="term" value="F:ATP binding"/>
    <property type="evidence" value="ECO:0007669"/>
    <property type="project" value="UniProtKB-KW"/>
</dbReference>
<dbReference type="InterPro" id="IPR005467">
    <property type="entry name" value="His_kinase_dom"/>
</dbReference>
<dbReference type="PRINTS" id="PR00344">
    <property type="entry name" value="BCTRLSENSOR"/>
</dbReference>
<evidence type="ECO:0000313" key="10">
    <source>
        <dbReference type="Proteomes" id="UP000229757"/>
    </source>
</evidence>
<dbReference type="Pfam" id="PF02518">
    <property type="entry name" value="HATPase_c"/>
    <property type="match status" value="1"/>
</dbReference>
<dbReference type="GO" id="GO:0000156">
    <property type="term" value="F:phosphorelay response regulator activity"/>
    <property type="evidence" value="ECO:0007669"/>
    <property type="project" value="TreeGrafter"/>
</dbReference>
<sequence length="225" mass="25040">MDVQAMMAVTVHDVKNSLGLIDSQLNDVIKRLDRADFASAQEIRRIQLECSRINNGMVHMLAFYKLDQGTFRPVFAEALICDVIIDATSRYTSMLASLGVSLTIGFADGDEDRLWYLDANLIEGLLSNILTNSIRYAKSHLAFDVGVVDGWLNIRISDDGAGYPQSMLELLDQPDQISFQSGETGLGLFFCQKIARLHRDKERYGSIDLTNDAQTGGAVFNLWLP</sequence>
<name>A0A2K8KNV7_9GAMM</name>
<dbReference type="Gene3D" id="3.30.565.10">
    <property type="entry name" value="Histidine kinase-like ATPase, C-terminal domain"/>
    <property type="match status" value="1"/>
</dbReference>
<keyword evidence="6" id="KW-0067">ATP-binding</keyword>
<dbReference type="InterPro" id="IPR003594">
    <property type="entry name" value="HATPase_dom"/>
</dbReference>
<dbReference type="InterPro" id="IPR036890">
    <property type="entry name" value="HATPase_C_sf"/>
</dbReference>
<evidence type="ECO:0000256" key="5">
    <source>
        <dbReference type="ARBA" id="ARBA00022777"/>
    </source>
</evidence>
<dbReference type="Proteomes" id="UP000229757">
    <property type="component" value="Chromosome"/>
</dbReference>
<dbReference type="GO" id="GO:0030295">
    <property type="term" value="F:protein kinase activator activity"/>
    <property type="evidence" value="ECO:0007669"/>
    <property type="project" value="TreeGrafter"/>
</dbReference>
<dbReference type="InterPro" id="IPR050351">
    <property type="entry name" value="BphY/WalK/GraS-like"/>
</dbReference>
<gene>
    <name evidence="9" type="ORF">REIFOR_01186</name>
</gene>
<evidence type="ECO:0000256" key="7">
    <source>
        <dbReference type="ARBA" id="ARBA00023012"/>
    </source>
</evidence>